<sequence length="374" mass="42216">MAAIASALAAAESVVAFNSSSRSKHVFALRNRLWKRVKNSSGYDGWIKRNLRCCRSVFTKVVDLITDKWCQMHDPLYHNTTFGIVDRVAIILHYLTHAGGFDQTAQVFSTSKTRAFVYTGQVIAIINKFYLKDFVSLPETVQAWENIADGFEAFAGLPNVYGAIDGCLVPIKRFNDCEGWYCRKEFPAFNLQAAVDGNCRFMSFSLRSGSQNDKFLFNNSTFGKVAHQRIPVGGCFVADAGYKLYSHVITPYPIHKGMSEDEAHFNWIHSRTRIVVERSFGLWKYTFRIFKTPLLQATPIQMANIVKATLALHNMFIDLDEDASSSVAMPRLQQWMHIGGDNSDDSEQSPVDGDEAVAARNRLKEFADNYIDRV</sequence>
<evidence type="ECO:0000256" key="2">
    <source>
        <dbReference type="ARBA" id="ARBA00004123"/>
    </source>
</evidence>
<organism evidence="9 10">
    <name type="scientific">Aphanomyces euteiches</name>
    <dbReference type="NCBI Taxonomy" id="100861"/>
    <lineage>
        <taxon>Eukaryota</taxon>
        <taxon>Sar</taxon>
        <taxon>Stramenopiles</taxon>
        <taxon>Oomycota</taxon>
        <taxon>Saprolegniomycetes</taxon>
        <taxon>Saprolegniales</taxon>
        <taxon>Verrucalvaceae</taxon>
        <taxon>Aphanomyces</taxon>
    </lineage>
</organism>
<dbReference type="GO" id="GO:0005634">
    <property type="term" value="C:nucleus"/>
    <property type="evidence" value="ECO:0007669"/>
    <property type="project" value="UniProtKB-SubCell"/>
</dbReference>
<keyword evidence="10" id="KW-1185">Reference proteome</keyword>
<proteinExistence type="inferred from homology"/>
<dbReference type="AlphaFoldDB" id="A0A6G0WRW6"/>
<keyword evidence="4" id="KW-0540">Nuclease</keyword>
<keyword evidence="5" id="KW-0479">Metal-binding</keyword>
<dbReference type="GO" id="GO:0004518">
    <property type="term" value="F:nuclease activity"/>
    <property type="evidence" value="ECO:0007669"/>
    <property type="project" value="UniProtKB-KW"/>
</dbReference>
<dbReference type="GO" id="GO:0046872">
    <property type="term" value="F:metal ion binding"/>
    <property type="evidence" value="ECO:0007669"/>
    <property type="project" value="UniProtKB-KW"/>
</dbReference>
<keyword evidence="7" id="KW-0539">Nucleus</keyword>
<comment type="similarity">
    <text evidence="3">Belongs to the HARBI1 family.</text>
</comment>
<name>A0A6G0WRW6_9STRA</name>
<gene>
    <name evidence="9" type="ORF">Ae201684_012172</name>
</gene>
<comment type="caution">
    <text evidence="9">The sequence shown here is derived from an EMBL/GenBank/DDBJ whole genome shotgun (WGS) entry which is preliminary data.</text>
</comment>
<dbReference type="EMBL" id="VJMJ01000155">
    <property type="protein sequence ID" value="KAF0730165.1"/>
    <property type="molecule type" value="Genomic_DNA"/>
</dbReference>
<evidence type="ECO:0000313" key="9">
    <source>
        <dbReference type="EMBL" id="KAF0730165.1"/>
    </source>
</evidence>
<feature type="domain" description="DDE Tnp4" evidence="8">
    <location>
        <begin position="164"/>
        <end position="314"/>
    </location>
</feature>
<evidence type="ECO:0000256" key="5">
    <source>
        <dbReference type="ARBA" id="ARBA00022723"/>
    </source>
</evidence>
<accession>A0A6G0WRW6</accession>
<evidence type="ECO:0000256" key="3">
    <source>
        <dbReference type="ARBA" id="ARBA00006958"/>
    </source>
</evidence>
<dbReference type="InterPro" id="IPR027806">
    <property type="entry name" value="HARBI1_dom"/>
</dbReference>
<protein>
    <recommendedName>
        <fullName evidence="8">DDE Tnp4 domain-containing protein</fullName>
    </recommendedName>
</protein>
<keyword evidence="6" id="KW-0378">Hydrolase</keyword>
<evidence type="ECO:0000256" key="7">
    <source>
        <dbReference type="ARBA" id="ARBA00023242"/>
    </source>
</evidence>
<dbReference type="VEuPathDB" id="FungiDB:AeMF1_004435"/>
<dbReference type="Pfam" id="PF13359">
    <property type="entry name" value="DDE_Tnp_4"/>
    <property type="match status" value="1"/>
</dbReference>
<comment type="subcellular location">
    <subcellularLocation>
        <location evidence="2">Nucleus</location>
    </subcellularLocation>
</comment>
<dbReference type="PANTHER" id="PTHR22930:SF85">
    <property type="entry name" value="GH03217P-RELATED"/>
    <property type="match status" value="1"/>
</dbReference>
<comment type="cofactor">
    <cofactor evidence="1">
        <name>a divalent metal cation</name>
        <dbReference type="ChEBI" id="CHEBI:60240"/>
    </cofactor>
</comment>
<evidence type="ECO:0000256" key="6">
    <source>
        <dbReference type="ARBA" id="ARBA00022801"/>
    </source>
</evidence>
<dbReference type="GO" id="GO:0016787">
    <property type="term" value="F:hydrolase activity"/>
    <property type="evidence" value="ECO:0007669"/>
    <property type="project" value="UniProtKB-KW"/>
</dbReference>
<dbReference type="Proteomes" id="UP000481153">
    <property type="component" value="Unassembled WGS sequence"/>
</dbReference>
<evidence type="ECO:0000259" key="8">
    <source>
        <dbReference type="Pfam" id="PF13359"/>
    </source>
</evidence>
<dbReference type="InterPro" id="IPR045249">
    <property type="entry name" value="HARBI1-like"/>
</dbReference>
<evidence type="ECO:0000256" key="1">
    <source>
        <dbReference type="ARBA" id="ARBA00001968"/>
    </source>
</evidence>
<evidence type="ECO:0000313" key="10">
    <source>
        <dbReference type="Proteomes" id="UP000481153"/>
    </source>
</evidence>
<evidence type="ECO:0000256" key="4">
    <source>
        <dbReference type="ARBA" id="ARBA00022722"/>
    </source>
</evidence>
<dbReference type="PANTHER" id="PTHR22930">
    <property type="match status" value="1"/>
</dbReference>
<reference evidence="9 10" key="1">
    <citation type="submission" date="2019-07" db="EMBL/GenBank/DDBJ databases">
        <title>Genomics analysis of Aphanomyces spp. identifies a new class of oomycete effector associated with host adaptation.</title>
        <authorList>
            <person name="Gaulin E."/>
        </authorList>
    </citation>
    <scope>NUCLEOTIDE SEQUENCE [LARGE SCALE GENOMIC DNA]</scope>
    <source>
        <strain evidence="9 10">ATCC 201684</strain>
    </source>
</reference>